<dbReference type="AlphaFoldDB" id="A0AA37HUU1"/>
<dbReference type="InterPro" id="IPR002371">
    <property type="entry name" value="FlgK"/>
</dbReference>
<reference evidence="3" key="2">
    <citation type="submission" date="2021-08" db="EMBL/GenBank/DDBJ databases">
        <authorList>
            <person name="Tani A."/>
            <person name="Ola A."/>
            <person name="Ogura Y."/>
            <person name="Katsura K."/>
            <person name="Hayashi T."/>
        </authorList>
    </citation>
    <scope>NUCLEOTIDE SEQUENCE</scope>
    <source>
        <strain evidence="3">NBRC 103626</strain>
    </source>
</reference>
<keyword evidence="4" id="KW-1185">Reference proteome</keyword>
<reference evidence="3" key="1">
    <citation type="journal article" date="2016" name="Front. Microbiol.">
        <title>Genome Sequence of the Piezophilic, Mesophilic Sulfate-Reducing Bacterium Desulfovibrio indicus J2T.</title>
        <authorList>
            <person name="Cao J."/>
            <person name="Maignien L."/>
            <person name="Shao Z."/>
            <person name="Alain K."/>
            <person name="Jebbar M."/>
        </authorList>
    </citation>
    <scope>NUCLEOTIDE SEQUENCE</scope>
    <source>
        <strain evidence="3">NBRC 103626</strain>
    </source>
</reference>
<evidence type="ECO:0000256" key="1">
    <source>
        <dbReference type="ARBA" id="ARBA00009677"/>
    </source>
</evidence>
<comment type="caution">
    <text evidence="3">The sequence shown here is derived from an EMBL/GenBank/DDBJ whole genome shotgun (WGS) entry which is preliminary data.</text>
</comment>
<evidence type="ECO:0000259" key="2">
    <source>
        <dbReference type="Pfam" id="PF06429"/>
    </source>
</evidence>
<evidence type="ECO:0000313" key="4">
    <source>
        <dbReference type="Proteomes" id="UP001055108"/>
    </source>
</evidence>
<comment type="similarity">
    <text evidence="1">Belongs to the flagella basal body rod proteins family.</text>
</comment>
<dbReference type="PANTHER" id="PTHR30033">
    <property type="entry name" value="FLAGELLAR HOOK-ASSOCIATED PROTEIN 1"/>
    <property type="match status" value="1"/>
</dbReference>
<gene>
    <name evidence="3" type="ORF">NBEOAGPD_5410</name>
</gene>
<feature type="domain" description="Flagellar basal-body/hook protein C-terminal" evidence="2">
    <location>
        <begin position="252"/>
        <end position="296"/>
    </location>
</feature>
<sequence>MRQPGDRITLQVTGPDGASRNVILVASAFNTDYKAASLSDDATAFVQTVRITPGTPPSLDEIRKALAGLSKEATDRGYPVSAVPNLAAGPDGTPASAVTVSGATGWKVVGGSLTVTVPQSPADTSAYPEIAVFVDSDGNRLFTDSFDNGSQRTGFAQRLAVNPSIKADTAALTALGGGATGADGTRANFIYGALTGTDRTFSSSSGIGGLSAPYGTTVVKFAQDIIAAQGSAAAQAQTIDSGQGVALSAAQSRFAEGAAVSIDEEMSNLIALQQAYTANARVLTAARDMLDTLLRM</sequence>
<dbReference type="SUPFAM" id="SSF64518">
    <property type="entry name" value="Phase 1 flagellin"/>
    <property type="match status" value="1"/>
</dbReference>
<evidence type="ECO:0000313" key="3">
    <source>
        <dbReference type="EMBL" id="GJD82150.1"/>
    </source>
</evidence>
<accession>A0AA37HUU1</accession>
<dbReference type="GO" id="GO:0044780">
    <property type="term" value="P:bacterial-type flagellum assembly"/>
    <property type="evidence" value="ECO:0007669"/>
    <property type="project" value="InterPro"/>
</dbReference>
<organism evidence="3 4">
    <name type="scientific">Methylobacterium gregans</name>
    <dbReference type="NCBI Taxonomy" id="374424"/>
    <lineage>
        <taxon>Bacteria</taxon>
        <taxon>Pseudomonadati</taxon>
        <taxon>Pseudomonadota</taxon>
        <taxon>Alphaproteobacteria</taxon>
        <taxon>Hyphomicrobiales</taxon>
        <taxon>Methylobacteriaceae</taxon>
        <taxon>Methylobacterium</taxon>
    </lineage>
</organism>
<dbReference type="GO" id="GO:0005198">
    <property type="term" value="F:structural molecule activity"/>
    <property type="evidence" value="ECO:0007669"/>
    <property type="project" value="InterPro"/>
</dbReference>
<proteinExistence type="inferred from homology"/>
<name>A0AA37HUU1_9HYPH</name>
<dbReference type="EMBL" id="BPQM01000206">
    <property type="protein sequence ID" value="GJD82150.1"/>
    <property type="molecule type" value="Genomic_DNA"/>
</dbReference>
<dbReference type="GO" id="GO:0009424">
    <property type="term" value="C:bacterial-type flagellum hook"/>
    <property type="evidence" value="ECO:0007669"/>
    <property type="project" value="InterPro"/>
</dbReference>
<dbReference type="Pfam" id="PF06429">
    <property type="entry name" value="Flg_bbr_C"/>
    <property type="match status" value="1"/>
</dbReference>
<dbReference type="InterPro" id="IPR010930">
    <property type="entry name" value="Flg_bb/hook_C_dom"/>
</dbReference>
<dbReference type="PANTHER" id="PTHR30033:SF1">
    <property type="entry name" value="FLAGELLAR HOOK-ASSOCIATED PROTEIN 1"/>
    <property type="match status" value="1"/>
</dbReference>
<dbReference type="Proteomes" id="UP001055108">
    <property type="component" value="Unassembled WGS sequence"/>
</dbReference>
<protein>
    <recommendedName>
        <fullName evidence="2">Flagellar basal-body/hook protein C-terminal domain-containing protein</fullName>
    </recommendedName>
</protein>